<sequence length="499" mass="55304">MNRRPLNIQIPTSWLIGLLTGYLGLIQLLLWRFLDIMPLWAYAAAGAVILLLCIMLSRQAAHAQWPRGPSLKTLLTCLGIALALLILGGEGRLLYANVDWQVRDAVLRDMAINPWPFVYTARDLPDVLRGPIGMYFVPALAWKALGPTAADIALLIQNASLLGIIMALAAPLFPHRRARRITLAVFLTFSGLDIVGQLLAHRMLAEHLEFWTNLLQYSSTITLIFWVPHHALIGWMGAVLFLLHRAGRISLGQFLVPLPFAALWSPLALMGLAPFALMAGLSALRPWAIRWTDAAFPALASLIAIPALLYLGSANHEVGARLFPIDPIMWLLFQLIEVLPYLVPVVAIAFADRRDRVLVAMVAACLLLMPLVQIGWSVDFAMRASIPPLTLLMLMVARVLIDTSEGRREARKWLIAMLLIGSATGTFEIARAFRYPAAPWGQCSFFKAWEANFGDYPKGTYLAPLAEMPSLIRPSAPYPVPAQEPARCWPNDWRRPSGL</sequence>
<keyword evidence="3" id="KW-1185">Reference proteome</keyword>
<feature type="transmembrane region" description="Helical" evidence="1">
    <location>
        <begin position="152"/>
        <end position="174"/>
    </location>
</feature>
<keyword evidence="1" id="KW-1133">Transmembrane helix</keyword>
<dbReference type="RefSeq" id="WP_129403870.1">
    <property type="nucleotide sequence ID" value="NZ_SBKP01000005.1"/>
</dbReference>
<evidence type="ECO:0000313" key="2">
    <source>
        <dbReference type="EMBL" id="RXR29225.1"/>
    </source>
</evidence>
<dbReference type="AlphaFoldDB" id="A0A4Q1KIS3"/>
<feature type="transmembrane region" description="Helical" evidence="1">
    <location>
        <begin position="328"/>
        <end position="350"/>
    </location>
</feature>
<name>A0A4Q1KIS3_9SPHN</name>
<feature type="transmembrane region" description="Helical" evidence="1">
    <location>
        <begin position="12"/>
        <end position="33"/>
    </location>
</feature>
<accession>A0A4Q1KIS3</accession>
<dbReference type="OrthoDB" id="7559760at2"/>
<keyword evidence="1" id="KW-0812">Transmembrane</keyword>
<dbReference type="EMBL" id="SBKP01000005">
    <property type="protein sequence ID" value="RXR29225.1"/>
    <property type="molecule type" value="Genomic_DNA"/>
</dbReference>
<dbReference type="Proteomes" id="UP000290958">
    <property type="component" value="Unassembled WGS sequence"/>
</dbReference>
<feature type="transmembrane region" description="Helical" evidence="1">
    <location>
        <begin position="220"/>
        <end position="243"/>
    </location>
</feature>
<feature type="transmembrane region" description="Helical" evidence="1">
    <location>
        <begin position="181"/>
        <end position="200"/>
    </location>
</feature>
<feature type="transmembrane region" description="Helical" evidence="1">
    <location>
        <begin position="69"/>
        <end position="88"/>
    </location>
</feature>
<feature type="transmembrane region" description="Helical" evidence="1">
    <location>
        <begin position="39"/>
        <end position="57"/>
    </location>
</feature>
<evidence type="ECO:0000313" key="3">
    <source>
        <dbReference type="Proteomes" id="UP000290958"/>
    </source>
</evidence>
<gene>
    <name evidence="2" type="ORF">EQG66_06965</name>
</gene>
<organism evidence="2 3">
    <name type="scientific">Sphingobium fluviale</name>
    <dbReference type="NCBI Taxonomy" id="2506423"/>
    <lineage>
        <taxon>Bacteria</taxon>
        <taxon>Pseudomonadati</taxon>
        <taxon>Pseudomonadota</taxon>
        <taxon>Alphaproteobacteria</taxon>
        <taxon>Sphingomonadales</taxon>
        <taxon>Sphingomonadaceae</taxon>
        <taxon>Sphingobium</taxon>
    </lineage>
</organism>
<keyword evidence="1" id="KW-0472">Membrane</keyword>
<feature type="transmembrane region" description="Helical" evidence="1">
    <location>
        <begin position="357"/>
        <end position="378"/>
    </location>
</feature>
<evidence type="ECO:0000256" key="1">
    <source>
        <dbReference type="SAM" id="Phobius"/>
    </source>
</evidence>
<feature type="transmembrane region" description="Helical" evidence="1">
    <location>
        <begin position="255"/>
        <end position="277"/>
    </location>
</feature>
<protein>
    <submittedName>
        <fullName evidence="2">Uncharacterized protein</fullName>
    </submittedName>
</protein>
<proteinExistence type="predicted"/>
<feature type="transmembrane region" description="Helical" evidence="1">
    <location>
        <begin position="384"/>
        <end position="401"/>
    </location>
</feature>
<reference evidence="3" key="1">
    <citation type="submission" date="2019-01" db="EMBL/GenBank/DDBJ databases">
        <title>Cytophagaceae bacterium strain CAR-16.</title>
        <authorList>
            <person name="Chen W.-M."/>
        </authorList>
    </citation>
    <scope>NUCLEOTIDE SEQUENCE [LARGE SCALE GENOMIC DNA]</scope>
    <source>
        <strain evidence="3">CHR27</strain>
    </source>
</reference>
<comment type="caution">
    <text evidence="2">The sequence shown here is derived from an EMBL/GenBank/DDBJ whole genome shotgun (WGS) entry which is preliminary data.</text>
</comment>
<feature type="transmembrane region" description="Helical" evidence="1">
    <location>
        <begin position="413"/>
        <end position="433"/>
    </location>
</feature>